<protein>
    <submittedName>
        <fullName evidence="1">Flavonol sulfotransferase-like protein</fullName>
    </submittedName>
</protein>
<evidence type="ECO:0000313" key="2">
    <source>
        <dbReference type="Proteomes" id="UP000265520"/>
    </source>
</evidence>
<dbReference type="EMBL" id="LXQA011272598">
    <property type="protein sequence ID" value="MCI91464.1"/>
    <property type="molecule type" value="Genomic_DNA"/>
</dbReference>
<reference evidence="1 2" key="1">
    <citation type="journal article" date="2018" name="Front. Plant Sci.">
        <title>Red Clover (Trifolium pratense) and Zigzag Clover (T. medium) - A Picture of Genomic Similarities and Differences.</title>
        <authorList>
            <person name="Dluhosova J."/>
            <person name="Istvanek J."/>
            <person name="Nedelnik J."/>
            <person name="Repkova J."/>
        </authorList>
    </citation>
    <scope>NUCLEOTIDE SEQUENCE [LARGE SCALE GENOMIC DNA]</scope>
    <source>
        <strain evidence="2">cv. 10/8</strain>
        <tissue evidence="1">Leaf</tissue>
    </source>
</reference>
<accession>A0A392VSU0</accession>
<organism evidence="1 2">
    <name type="scientific">Trifolium medium</name>
    <dbReference type="NCBI Taxonomy" id="97028"/>
    <lineage>
        <taxon>Eukaryota</taxon>
        <taxon>Viridiplantae</taxon>
        <taxon>Streptophyta</taxon>
        <taxon>Embryophyta</taxon>
        <taxon>Tracheophyta</taxon>
        <taxon>Spermatophyta</taxon>
        <taxon>Magnoliopsida</taxon>
        <taxon>eudicotyledons</taxon>
        <taxon>Gunneridae</taxon>
        <taxon>Pentapetalae</taxon>
        <taxon>rosids</taxon>
        <taxon>fabids</taxon>
        <taxon>Fabales</taxon>
        <taxon>Fabaceae</taxon>
        <taxon>Papilionoideae</taxon>
        <taxon>50 kb inversion clade</taxon>
        <taxon>NPAAA clade</taxon>
        <taxon>Hologalegina</taxon>
        <taxon>IRL clade</taxon>
        <taxon>Trifolieae</taxon>
        <taxon>Trifolium</taxon>
    </lineage>
</organism>
<keyword evidence="2" id="KW-1185">Reference proteome</keyword>
<feature type="non-terminal residue" evidence="1">
    <location>
        <position position="34"/>
    </location>
</feature>
<dbReference type="GO" id="GO:0016740">
    <property type="term" value="F:transferase activity"/>
    <property type="evidence" value="ECO:0007669"/>
    <property type="project" value="UniProtKB-KW"/>
</dbReference>
<name>A0A392VSU0_9FABA</name>
<keyword evidence="1" id="KW-0808">Transferase</keyword>
<sequence length="34" mass="3873">MDPIPTIIKVYSLLVQQERQTVIPFDESKILAVS</sequence>
<dbReference type="Proteomes" id="UP000265520">
    <property type="component" value="Unassembled WGS sequence"/>
</dbReference>
<comment type="caution">
    <text evidence="1">The sequence shown here is derived from an EMBL/GenBank/DDBJ whole genome shotgun (WGS) entry which is preliminary data.</text>
</comment>
<evidence type="ECO:0000313" key="1">
    <source>
        <dbReference type="EMBL" id="MCI91464.1"/>
    </source>
</evidence>
<proteinExistence type="predicted"/>
<dbReference type="AlphaFoldDB" id="A0A392VSU0"/>